<keyword evidence="2" id="KW-1185">Reference proteome</keyword>
<evidence type="ECO:0000313" key="1">
    <source>
        <dbReference type="EMBL" id="AFM45090.1"/>
    </source>
</evidence>
<protein>
    <submittedName>
        <fullName evidence="1">Uncharacterized protein</fullName>
    </submittedName>
</protein>
<dbReference type="STRING" id="1111676.MHC_06012"/>
<reference evidence="1 2" key="1">
    <citation type="journal article" date="2012" name="J. Bacteriol.">
        <title>Complete genome sequence of Mycoplasma haemocanis strain Illinois.</title>
        <authorList>
            <person name="do Nascimento N.C."/>
            <person name="Guimaraes A.M."/>
            <person name="Santos A.P."/>
            <person name="Sanmiguel P.J."/>
            <person name="Messick J.B."/>
        </authorList>
    </citation>
    <scope>NUCLEOTIDE SEQUENCE [LARGE SCALE GENOMIC DNA]</scope>
    <source>
        <strain evidence="1 2">Illinois</strain>
    </source>
</reference>
<accession>I6QUL8</accession>
<dbReference type="HOGENOM" id="CLU_3120044_0_0_14"/>
<proteinExistence type="predicted"/>
<dbReference type="EMBL" id="CP003199">
    <property type="protein sequence ID" value="AFM45090.1"/>
    <property type="molecule type" value="Genomic_DNA"/>
</dbReference>
<evidence type="ECO:0000313" key="2">
    <source>
        <dbReference type="Proteomes" id="UP000009135"/>
    </source>
</evidence>
<dbReference type="KEGG" id="mhe:MHC_06012"/>
<organism evidence="1 2">
    <name type="scientific">Mycoplasma haemocanis (strain Illinois)</name>
    <dbReference type="NCBI Taxonomy" id="1111676"/>
    <lineage>
        <taxon>Bacteria</taxon>
        <taxon>Bacillati</taxon>
        <taxon>Mycoplasmatota</taxon>
        <taxon>Mollicutes</taxon>
        <taxon>Mycoplasmataceae</taxon>
        <taxon>Mycoplasma</taxon>
    </lineage>
</organism>
<dbReference type="Proteomes" id="UP000009135">
    <property type="component" value="Chromosome"/>
</dbReference>
<sequence length="50" mass="5989">MKNLVHLVLLDWQKFSSYEIKELCEYLAWCILDSMDTEVQYLRIVHSNIG</sequence>
<dbReference type="AlphaFoldDB" id="I6QUL8"/>
<name>I6QUL8_MYCHN</name>
<gene>
    <name evidence="1" type="ordered locus">MHC_06012</name>
</gene>